<feature type="binding site" evidence="9">
    <location>
        <position position="116"/>
    </location>
    <ligand>
        <name>Mg(2+)</name>
        <dbReference type="ChEBI" id="CHEBI:18420"/>
        <label>1</label>
    </ligand>
</feature>
<feature type="short sequence motif" description="Nudix box" evidence="10">
    <location>
        <begin position="102"/>
        <end position="123"/>
    </location>
</feature>
<dbReference type="CDD" id="cd24157">
    <property type="entry name" value="NUDIX_GDPMK"/>
    <property type="match status" value="1"/>
</dbReference>
<dbReference type="GO" id="GO:0005829">
    <property type="term" value="C:cytosol"/>
    <property type="evidence" value="ECO:0007669"/>
    <property type="project" value="TreeGrafter"/>
</dbReference>
<keyword evidence="13" id="KW-1185">Reference proteome</keyword>
<dbReference type="InterPro" id="IPR000086">
    <property type="entry name" value="NUDIX_hydrolase_dom"/>
</dbReference>
<dbReference type="GO" id="GO:0046872">
    <property type="term" value="F:metal ion binding"/>
    <property type="evidence" value="ECO:0007669"/>
    <property type="project" value="UniProtKB-KW"/>
</dbReference>
<feature type="domain" description="Nudix hydrolase" evidence="11">
    <location>
        <begin position="59"/>
        <end position="198"/>
    </location>
</feature>
<evidence type="ECO:0000313" key="12">
    <source>
        <dbReference type="EMBL" id="GHD13274.1"/>
    </source>
</evidence>
<evidence type="ECO:0000256" key="2">
    <source>
        <dbReference type="ARBA" id="ARBA00001946"/>
    </source>
</evidence>
<accession>A0A8J3DWQ6</accession>
<organism evidence="12 13">
    <name type="scientific">Tianweitania populi</name>
    <dbReference type="NCBI Taxonomy" id="1607949"/>
    <lineage>
        <taxon>Bacteria</taxon>
        <taxon>Pseudomonadati</taxon>
        <taxon>Pseudomonadota</taxon>
        <taxon>Alphaproteobacteria</taxon>
        <taxon>Hyphomicrobiales</taxon>
        <taxon>Phyllobacteriaceae</taxon>
        <taxon>Tianweitania</taxon>
    </lineage>
</organism>
<dbReference type="SUPFAM" id="SSF55811">
    <property type="entry name" value="Nudix"/>
    <property type="match status" value="1"/>
</dbReference>
<feature type="binding site" evidence="9">
    <location>
        <position position="101"/>
    </location>
    <ligand>
        <name>Mg(2+)</name>
        <dbReference type="ChEBI" id="CHEBI:18420"/>
        <label>1</label>
    </ligand>
</feature>
<evidence type="ECO:0000256" key="8">
    <source>
        <dbReference type="ARBA" id="ARBA00032272"/>
    </source>
</evidence>
<proteinExistence type="inferred from homology"/>
<dbReference type="GO" id="GO:0016818">
    <property type="term" value="F:hydrolase activity, acting on acid anhydrides, in phosphorus-containing anhydrides"/>
    <property type="evidence" value="ECO:0007669"/>
    <property type="project" value="InterPro"/>
</dbReference>
<evidence type="ECO:0000259" key="11">
    <source>
        <dbReference type="PROSITE" id="PS51462"/>
    </source>
</evidence>
<evidence type="ECO:0000256" key="7">
    <source>
        <dbReference type="ARBA" id="ARBA00032162"/>
    </source>
</evidence>
<keyword evidence="9" id="KW-0460">Magnesium</keyword>
<keyword evidence="6" id="KW-0378">Hydrolase</keyword>
<evidence type="ECO:0000313" key="13">
    <source>
        <dbReference type="Proteomes" id="UP000630142"/>
    </source>
</evidence>
<dbReference type="PANTHER" id="PTHR11839:SF18">
    <property type="entry name" value="NUDIX HYDROLASE DOMAIN-CONTAINING PROTEIN"/>
    <property type="match status" value="1"/>
</dbReference>
<dbReference type="InterPro" id="IPR015797">
    <property type="entry name" value="NUDIX_hydrolase-like_dom_sf"/>
</dbReference>
<dbReference type="GO" id="GO:0006753">
    <property type="term" value="P:nucleoside phosphate metabolic process"/>
    <property type="evidence" value="ECO:0007669"/>
    <property type="project" value="TreeGrafter"/>
</dbReference>
<dbReference type="GO" id="GO:0019693">
    <property type="term" value="P:ribose phosphate metabolic process"/>
    <property type="evidence" value="ECO:0007669"/>
    <property type="project" value="TreeGrafter"/>
</dbReference>
<evidence type="ECO:0000256" key="10">
    <source>
        <dbReference type="PIRSR" id="PIRSR604385-3"/>
    </source>
</evidence>
<feature type="binding site" evidence="9">
    <location>
        <position position="120"/>
    </location>
    <ligand>
        <name>Mg(2+)</name>
        <dbReference type="ChEBI" id="CHEBI:18420"/>
        <label>1</label>
    </ligand>
</feature>
<dbReference type="EMBL" id="BMZQ01000001">
    <property type="protein sequence ID" value="GHD13274.1"/>
    <property type="molecule type" value="Genomic_DNA"/>
</dbReference>
<comment type="caution">
    <text evidence="12">The sequence shown here is derived from an EMBL/GenBank/DDBJ whole genome shotgun (WGS) entry which is preliminary data.</text>
</comment>
<evidence type="ECO:0000256" key="4">
    <source>
        <dbReference type="ARBA" id="ARBA00011738"/>
    </source>
</evidence>
<reference evidence="12" key="2">
    <citation type="submission" date="2020-09" db="EMBL/GenBank/DDBJ databases">
        <authorList>
            <person name="Sun Q."/>
            <person name="Kim S."/>
        </authorList>
    </citation>
    <scope>NUCLEOTIDE SEQUENCE</scope>
    <source>
        <strain evidence="12">KCTC 42249</strain>
    </source>
</reference>
<comment type="similarity">
    <text evidence="3">Belongs to the Nudix hydrolase family. NudK subfamily.</text>
</comment>
<evidence type="ECO:0000256" key="5">
    <source>
        <dbReference type="ARBA" id="ARBA00016377"/>
    </source>
</evidence>
<comment type="subunit">
    <text evidence="4">Homodimer.</text>
</comment>
<dbReference type="Pfam" id="PF00293">
    <property type="entry name" value="NUDIX"/>
    <property type="match status" value="1"/>
</dbReference>
<gene>
    <name evidence="12" type="ORF">GCM10016234_18630</name>
</gene>
<dbReference type="Gene3D" id="3.90.79.10">
    <property type="entry name" value="Nucleoside Triphosphate Pyrophosphohydrolase"/>
    <property type="match status" value="1"/>
</dbReference>
<dbReference type="InterPro" id="IPR004385">
    <property type="entry name" value="NDP_pyrophosphatase"/>
</dbReference>
<protein>
    <recommendedName>
        <fullName evidence="5">GDP-mannose pyrophosphatase</fullName>
    </recommendedName>
    <alternativeName>
        <fullName evidence="7">GDP-mannose hydrolase</fullName>
    </alternativeName>
    <alternativeName>
        <fullName evidence="8">GDPMK</fullName>
    </alternativeName>
</protein>
<name>A0A8J3DWQ6_9HYPH</name>
<feature type="binding site" evidence="9">
    <location>
        <position position="169"/>
    </location>
    <ligand>
        <name>Mg(2+)</name>
        <dbReference type="ChEBI" id="CHEBI:18420"/>
        <label>1</label>
    </ligand>
</feature>
<evidence type="ECO:0000256" key="3">
    <source>
        <dbReference type="ARBA" id="ARBA00007275"/>
    </source>
</evidence>
<evidence type="ECO:0000256" key="6">
    <source>
        <dbReference type="ARBA" id="ARBA00022801"/>
    </source>
</evidence>
<dbReference type="NCBIfam" id="TIGR00052">
    <property type="entry name" value="nudix-type nucleoside diphosphatase, YffH/AdpP family"/>
    <property type="match status" value="1"/>
</dbReference>
<dbReference type="PANTHER" id="PTHR11839">
    <property type="entry name" value="UDP/ADP-SUGAR PYROPHOSPHATASE"/>
    <property type="match status" value="1"/>
</dbReference>
<sequence length="208" mass="23133">MTKPPKHNPLVEPRSDEQGDVAIRDVQVLSDNWYTLRNYTIDVRRSDGTWQQQKREVFDRGSGAGILLYNKERRSIILTRQFRLPAYLNGVADGMMLEVPAGLLDDRDPADAIRHEVAEETGYAIGEPQSITDCFSSPGSVTERLHLFLAEYDPASRPSLGGGLVDEGEDIEVVEMGFDDALAAIADGRIRDAKTILLIYHARVHGVL</sequence>
<keyword evidence="9" id="KW-0479">Metal-binding</keyword>
<dbReference type="AlphaFoldDB" id="A0A8J3DWQ6"/>
<dbReference type="Proteomes" id="UP000630142">
    <property type="component" value="Unassembled WGS sequence"/>
</dbReference>
<reference evidence="12" key="1">
    <citation type="journal article" date="2014" name="Int. J. Syst. Evol. Microbiol.">
        <title>Complete genome sequence of Corynebacterium casei LMG S-19264T (=DSM 44701T), isolated from a smear-ripened cheese.</title>
        <authorList>
            <consortium name="US DOE Joint Genome Institute (JGI-PGF)"/>
            <person name="Walter F."/>
            <person name="Albersmeier A."/>
            <person name="Kalinowski J."/>
            <person name="Ruckert C."/>
        </authorList>
    </citation>
    <scope>NUCLEOTIDE SEQUENCE</scope>
    <source>
        <strain evidence="12">KCTC 42249</strain>
    </source>
</reference>
<evidence type="ECO:0000256" key="9">
    <source>
        <dbReference type="PIRSR" id="PIRSR604385-2"/>
    </source>
</evidence>
<comment type="catalytic activity">
    <reaction evidence="1">
        <text>GDP-alpha-D-mannose + H2O = alpha-D-mannose 1-phosphate + GMP + 2 H(+)</text>
        <dbReference type="Rhea" id="RHEA:27978"/>
        <dbReference type="ChEBI" id="CHEBI:15377"/>
        <dbReference type="ChEBI" id="CHEBI:15378"/>
        <dbReference type="ChEBI" id="CHEBI:57527"/>
        <dbReference type="ChEBI" id="CHEBI:58115"/>
        <dbReference type="ChEBI" id="CHEBI:58409"/>
    </reaction>
</comment>
<comment type="cofactor">
    <cofactor evidence="2 9">
        <name>Mg(2+)</name>
        <dbReference type="ChEBI" id="CHEBI:18420"/>
    </cofactor>
</comment>
<dbReference type="RefSeq" id="WP_385966397.1">
    <property type="nucleotide sequence ID" value="NZ_JBHRUN010000016.1"/>
</dbReference>
<dbReference type="PROSITE" id="PS51462">
    <property type="entry name" value="NUDIX"/>
    <property type="match status" value="1"/>
</dbReference>
<evidence type="ECO:0000256" key="1">
    <source>
        <dbReference type="ARBA" id="ARBA00000847"/>
    </source>
</evidence>